<evidence type="ECO:0000313" key="1">
    <source>
        <dbReference type="EMBL" id="KAJ7604341.1"/>
    </source>
</evidence>
<keyword evidence="2" id="KW-1185">Reference proteome</keyword>
<reference evidence="1" key="1">
    <citation type="submission" date="2023-03" db="EMBL/GenBank/DDBJ databases">
        <title>Massive genome expansion in bonnet fungi (Mycena s.s.) driven by repeated elements and novel gene families across ecological guilds.</title>
        <authorList>
            <consortium name="Lawrence Berkeley National Laboratory"/>
            <person name="Harder C.B."/>
            <person name="Miyauchi S."/>
            <person name="Viragh M."/>
            <person name="Kuo A."/>
            <person name="Thoen E."/>
            <person name="Andreopoulos B."/>
            <person name="Lu D."/>
            <person name="Skrede I."/>
            <person name="Drula E."/>
            <person name="Henrissat B."/>
            <person name="Morin E."/>
            <person name="Kohler A."/>
            <person name="Barry K."/>
            <person name="LaButti K."/>
            <person name="Morin E."/>
            <person name="Salamov A."/>
            <person name="Lipzen A."/>
            <person name="Mereny Z."/>
            <person name="Hegedus B."/>
            <person name="Baldrian P."/>
            <person name="Stursova M."/>
            <person name="Weitz H."/>
            <person name="Taylor A."/>
            <person name="Grigoriev I.V."/>
            <person name="Nagy L.G."/>
            <person name="Martin F."/>
            <person name="Kauserud H."/>
        </authorList>
    </citation>
    <scope>NUCLEOTIDE SEQUENCE</scope>
    <source>
        <strain evidence="1">9284</strain>
    </source>
</reference>
<evidence type="ECO:0000313" key="2">
    <source>
        <dbReference type="Proteomes" id="UP001221142"/>
    </source>
</evidence>
<dbReference type="AlphaFoldDB" id="A0AAD7F877"/>
<dbReference type="EMBL" id="JARKIF010000107">
    <property type="protein sequence ID" value="KAJ7604341.1"/>
    <property type="molecule type" value="Genomic_DNA"/>
</dbReference>
<comment type="caution">
    <text evidence="1">The sequence shown here is derived from an EMBL/GenBank/DDBJ whole genome shotgun (WGS) entry which is preliminary data.</text>
</comment>
<name>A0AAD7F877_9AGAR</name>
<dbReference type="Proteomes" id="UP001221142">
    <property type="component" value="Unassembled WGS sequence"/>
</dbReference>
<organism evidence="1 2">
    <name type="scientific">Roridomyces roridus</name>
    <dbReference type="NCBI Taxonomy" id="1738132"/>
    <lineage>
        <taxon>Eukaryota</taxon>
        <taxon>Fungi</taxon>
        <taxon>Dikarya</taxon>
        <taxon>Basidiomycota</taxon>
        <taxon>Agaricomycotina</taxon>
        <taxon>Agaricomycetes</taxon>
        <taxon>Agaricomycetidae</taxon>
        <taxon>Agaricales</taxon>
        <taxon>Marasmiineae</taxon>
        <taxon>Mycenaceae</taxon>
        <taxon>Roridomyces</taxon>
    </lineage>
</organism>
<sequence>MSSPLPVPPPIQLASSDSRAWDEQWQRYFTLVHAGRPPTWTVPLEAIQVQTLAMKTRTYQPKQHDDAIRYTRSLRQALCEVQVEMTREAAPYFQGQDLPQRWMSAAPEKRGEIILAGLAYTCSAYGTLNQARYFCEKEMDVESHRRDGRLFLDLLQGMMGQNPTTTAPEGPTYISHPVWDALAADEQASSDKKLALTVILAERNMLIGFVTLFTSRSFLNLPIPQIKSNKGPRKPVKPKYRVSGPMQNALNVLYGEEAAKGITKAARENERGDRIQAKERVDWKARHKKECGRLLQLEDLTSSAPEQQSSTQIGPPLPGFKRSGALIFQVAALNKLSPEYDYIIFLEYDRVYVSFPHPSIRSAFRACRDKAVNTGDRRAVAMLAQFLLFVYYNDPRPQQLGVDPGALLGQILTEFDFPEIVVAENEMQRRIFWYRPLILDGGVSAAEWKAKPSTWVDVGIVPR</sequence>
<proteinExistence type="predicted"/>
<gene>
    <name evidence="1" type="ORF">FB45DRAFT_1043842</name>
</gene>
<accession>A0AAD7F877</accession>
<protein>
    <submittedName>
        <fullName evidence="1">Uncharacterized protein</fullName>
    </submittedName>
</protein>